<name>A0A0N0IAK8_9GAMM</name>
<dbReference type="InterPro" id="IPR038444">
    <property type="entry name" value="DUF465_sf"/>
</dbReference>
<accession>A0A0N0IAK8</accession>
<dbReference type="AlphaFoldDB" id="A0A0N0IAK8"/>
<evidence type="ECO:0008006" key="3">
    <source>
        <dbReference type="Google" id="ProtNLM"/>
    </source>
</evidence>
<protein>
    <recommendedName>
        <fullName evidence="3">YdcH family protein</fullName>
    </recommendedName>
</protein>
<dbReference type="RefSeq" id="WP_053907925.1">
    <property type="nucleotide sequence ID" value="NZ_CAWMUS010000015.1"/>
</dbReference>
<dbReference type="InterPro" id="IPR007420">
    <property type="entry name" value="DUF465"/>
</dbReference>
<reference evidence="1 2" key="1">
    <citation type="submission" date="2015-07" db="EMBL/GenBank/DDBJ databases">
        <title>ATOL: Assembling a taxonomically balanced genome-scale reconstruction of the evolutionary history of the Enterobacteriaceae.</title>
        <authorList>
            <person name="Plunkett G.III."/>
            <person name="Neeno-Eckwall E.C."/>
            <person name="Glasner J.D."/>
            <person name="Perna N.T."/>
        </authorList>
    </citation>
    <scope>NUCLEOTIDE SEQUENCE [LARGE SCALE GENOMIC DNA]</scope>
    <source>
        <strain evidence="1 2">ATCC 35017</strain>
    </source>
</reference>
<gene>
    <name evidence="1" type="ORF">M992_1426</name>
</gene>
<evidence type="ECO:0000313" key="1">
    <source>
        <dbReference type="EMBL" id="KPD03123.1"/>
    </source>
</evidence>
<sequence length="73" mass="8498">MYSTNDNLVSELKAAHPRFQSLYEKHDQLDKQIRGLEGPSGAGYNLQLVKLKKEKLHLKDEMQKIIQQAQYLK</sequence>
<dbReference type="OrthoDB" id="5616367at2"/>
<dbReference type="Gene3D" id="6.10.280.50">
    <property type="match status" value="1"/>
</dbReference>
<dbReference type="Pfam" id="PF04325">
    <property type="entry name" value="DUF465"/>
    <property type="match status" value="1"/>
</dbReference>
<evidence type="ECO:0000313" key="2">
    <source>
        <dbReference type="Proteomes" id="UP000053226"/>
    </source>
</evidence>
<comment type="caution">
    <text evidence="1">The sequence shown here is derived from an EMBL/GenBank/DDBJ whole genome shotgun (WGS) entry which is preliminary data.</text>
</comment>
<dbReference type="EMBL" id="LGAA01000015">
    <property type="protein sequence ID" value="KPD03123.1"/>
    <property type="molecule type" value="Genomic_DNA"/>
</dbReference>
<proteinExistence type="predicted"/>
<keyword evidence="2" id="KW-1185">Reference proteome</keyword>
<organism evidence="1 2">
    <name type="scientific">Moellerella wisconsensis ATCC 35017</name>
    <dbReference type="NCBI Taxonomy" id="1354267"/>
    <lineage>
        <taxon>Bacteria</taxon>
        <taxon>Pseudomonadati</taxon>
        <taxon>Pseudomonadota</taxon>
        <taxon>Gammaproteobacteria</taxon>
        <taxon>Enterobacterales</taxon>
        <taxon>Morganellaceae</taxon>
        <taxon>Moellerella</taxon>
    </lineage>
</organism>
<dbReference type="Proteomes" id="UP000053226">
    <property type="component" value="Unassembled WGS sequence"/>
</dbReference>